<dbReference type="EMBL" id="CP049075">
    <property type="protein sequence ID" value="QLI06143.1"/>
    <property type="molecule type" value="Genomic_DNA"/>
</dbReference>
<dbReference type="Proteomes" id="UP000509414">
    <property type="component" value="Chromosome"/>
</dbReference>
<organism evidence="1 2">
    <name type="scientific">Candidatus Campylobacter infans</name>
    <dbReference type="NCBI Taxonomy" id="2561898"/>
    <lineage>
        <taxon>Bacteria</taxon>
        <taxon>Pseudomonadati</taxon>
        <taxon>Campylobacterota</taxon>
        <taxon>Epsilonproteobacteria</taxon>
        <taxon>Campylobacterales</taxon>
        <taxon>Campylobacteraceae</taxon>
        <taxon>Campylobacter</taxon>
    </lineage>
</organism>
<dbReference type="RefSeq" id="WP_240156119.1">
    <property type="nucleotide sequence ID" value="NZ_CP049075.1"/>
</dbReference>
<protein>
    <submittedName>
        <fullName evidence="1">Uncharacterized protein</fullName>
    </submittedName>
</protein>
<keyword evidence="2" id="KW-1185">Reference proteome</keyword>
<evidence type="ECO:0000313" key="1">
    <source>
        <dbReference type="EMBL" id="QLI06143.1"/>
    </source>
</evidence>
<dbReference type="AlphaFoldDB" id="A0A7H9CJ43"/>
<sequence>MSSWERDKEIKMLNEIHEFSKRHKPAINKTYNIYERAYEMMNELVGLPLPLEPEQLANLSDRELEHLKGCLELMADYIDSLGFDFRHRKEEVLVPIYEEMNKRY</sequence>
<dbReference type="KEGG" id="cinf:CINF_1670"/>
<proteinExistence type="predicted"/>
<evidence type="ECO:0000313" key="2">
    <source>
        <dbReference type="Proteomes" id="UP000509414"/>
    </source>
</evidence>
<gene>
    <name evidence="1" type="ORF">CINF_1670</name>
</gene>
<reference evidence="1 2" key="1">
    <citation type="submission" date="2020-02" db="EMBL/GenBank/DDBJ databases">
        <title>Complete genome sequence of the novel Campylobacter species Candidatus Campylobacter infans.</title>
        <authorList>
            <person name="Duim B."/>
            <person name="Zomer A."/>
            <person name="van der Graaf L."/>
            <person name="Wagenaar J."/>
        </authorList>
    </citation>
    <scope>NUCLEOTIDE SEQUENCE [LARGE SCALE GENOMIC DNA]</scope>
    <source>
        <strain evidence="1 2">19S00001</strain>
    </source>
</reference>
<name>A0A7H9CJ43_9BACT</name>
<accession>A0A7H9CJ43</accession>